<evidence type="ECO:0000313" key="1">
    <source>
        <dbReference type="EMBL" id="KYD20887.1"/>
    </source>
</evidence>
<accession>A0A150M8L0</accession>
<gene>
    <name evidence="1" type="ORF">B4109_2468</name>
</gene>
<dbReference type="PATRIC" id="fig|1422.18.peg.1833"/>
<reference evidence="1 2" key="1">
    <citation type="submission" date="2016-01" db="EMBL/GenBank/DDBJ databases">
        <title>Draft Genome Sequences of Seven Thermophilic Sporeformers Isolated from Foods.</title>
        <authorList>
            <person name="Berendsen E.M."/>
            <person name="Wells-Bennik M.H."/>
            <person name="Krawcyk A.O."/>
            <person name="De Jong A."/>
            <person name="Holsappel S."/>
            <person name="Eijlander R.T."/>
            <person name="Kuipers O.P."/>
        </authorList>
    </citation>
    <scope>NUCLEOTIDE SEQUENCE [LARGE SCALE GENOMIC DNA]</scope>
    <source>
        <strain evidence="1 2">B4109</strain>
    </source>
</reference>
<dbReference type="Proteomes" id="UP000075424">
    <property type="component" value="Unassembled WGS sequence"/>
</dbReference>
<name>A0A150M8L0_GEOSE</name>
<organism evidence="1 2">
    <name type="scientific">Geobacillus stearothermophilus</name>
    <name type="common">Bacillus stearothermophilus</name>
    <dbReference type="NCBI Taxonomy" id="1422"/>
    <lineage>
        <taxon>Bacteria</taxon>
        <taxon>Bacillati</taxon>
        <taxon>Bacillota</taxon>
        <taxon>Bacilli</taxon>
        <taxon>Bacillales</taxon>
        <taxon>Anoxybacillaceae</taxon>
        <taxon>Geobacillus</taxon>
    </lineage>
</organism>
<proteinExistence type="predicted"/>
<evidence type="ECO:0000313" key="2">
    <source>
        <dbReference type="Proteomes" id="UP000075424"/>
    </source>
</evidence>
<dbReference type="EMBL" id="LQYV01000142">
    <property type="protein sequence ID" value="KYD20887.1"/>
    <property type="molecule type" value="Genomic_DNA"/>
</dbReference>
<comment type="caution">
    <text evidence="1">The sequence shown here is derived from an EMBL/GenBank/DDBJ whole genome shotgun (WGS) entry which is preliminary data.</text>
</comment>
<sequence length="39" mass="4249">MLSFEPCWARSSFHTKTVLAADLREPKKKTAIVSSPSGA</sequence>
<protein>
    <submittedName>
        <fullName evidence="1">Uncharacterized protein</fullName>
    </submittedName>
</protein>
<dbReference type="AlphaFoldDB" id="A0A150M8L0"/>